<keyword evidence="1" id="KW-0409">Iron storage</keyword>
<gene>
    <name evidence="7" type="ORF">JIR001_04580</name>
</gene>
<dbReference type="Pfam" id="PF00210">
    <property type="entry name" value="Ferritin"/>
    <property type="match status" value="1"/>
</dbReference>
<organism evidence="7 8">
    <name type="scientific">Polycladomyces abyssicola</name>
    <dbReference type="NCBI Taxonomy" id="1125966"/>
    <lineage>
        <taxon>Bacteria</taxon>
        <taxon>Bacillati</taxon>
        <taxon>Bacillota</taxon>
        <taxon>Bacilli</taxon>
        <taxon>Bacillales</taxon>
        <taxon>Thermoactinomycetaceae</taxon>
        <taxon>Polycladomyces</taxon>
    </lineage>
</organism>
<keyword evidence="3" id="KW-0479">Metal-binding</keyword>
<dbReference type="RefSeq" id="WP_212774015.1">
    <property type="nucleotide sequence ID" value="NZ_AP024601.1"/>
</dbReference>
<dbReference type="AlphaFoldDB" id="A0A8D5UCN7"/>
<dbReference type="InterPro" id="IPR009078">
    <property type="entry name" value="Ferritin-like_SF"/>
</dbReference>
<reference evidence="7" key="1">
    <citation type="journal article" date="2013" name="Int. J. Syst. Evol. Microbiol.">
        <title>Polycladomyces abyssicola gen. nov., sp. nov., a thermophilic filamentous bacterium isolated from hemipelagic sediment.</title>
        <authorList>
            <person name="Tsubouchi T."/>
            <person name="Shimane Y."/>
            <person name="Mori K."/>
            <person name="Usui K."/>
            <person name="Hiraki T."/>
            <person name="Tame A."/>
            <person name="Uematsu K."/>
            <person name="Maruyama T."/>
            <person name="Hatada Y."/>
        </authorList>
    </citation>
    <scope>NUCLEOTIDE SEQUENCE</scope>
    <source>
        <strain evidence="7">JIR-001</strain>
    </source>
</reference>
<dbReference type="InterPro" id="IPR012347">
    <property type="entry name" value="Ferritin-like"/>
</dbReference>
<evidence type="ECO:0000313" key="7">
    <source>
        <dbReference type="EMBL" id="BCU80675.1"/>
    </source>
</evidence>
<dbReference type="InterPro" id="IPR002024">
    <property type="entry name" value="Bacterioferritin"/>
</dbReference>
<dbReference type="PRINTS" id="PR00601">
    <property type="entry name" value="BACFERRITIN"/>
</dbReference>
<evidence type="ECO:0000256" key="5">
    <source>
        <dbReference type="SAM" id="Coils"/>
    </source>
</evidence>
<dbReference type="PROSITE" id="PS50905">
    <property type="entry name" value="FERRITIN_LIKE"/>
    <property type="match status" value="1"/>
</dbReference>
<dbReference type="CDD" id="cd00657">
    <property type="entry name" value="Ferritin_like"/>
    <property type="match status" value="1"/>
</dbReference>
<dbReference type="InterPro" id="IPR008331">
    <property type="entry name" value="Ferritin_DPS_dom"/>
</dbReference>
<dbReference type="KEGG" id="pabs:JIR001_04580"/>
<dbReference type="GO" id="GO:0004322">
    <property type="term" value="F:ferroxidase activity"/>
    <property type="evidence" value="ECO:0007669"/>
    <property type="project" value="TreeGrafter"/>
</dbReference>
<reference evidence="7" key="2">
    <citation type="journal article" date="2021" name="Microbiol. Resour. Announc.">
        <title>Complete Genome Sequence of Polycladomyces abyssicola JIR-001T, Isolated from Hemipelagic Sediment in Deep Seawater.</title>
        <authorList>
            <person name="Tsubouchi T."/>
            <person name="Kaneko Y."/>
        </authorList>
    </citation>
    <scope>NUCLEOTIDE SEQUENCE</scope>
    <source>
        <strain evidence="7">JIR-001</strain>
    </source>
</reference>
<dbReference type="PANTHER" id="PTHR30295:SF0">
    <property type="entry name" value="BACTERIOFERRITIN"/>
    <property type="match status" value="1"/>
</dbReference>
<keyword evidence="5" id="KW-0175">Coiled coil</keyword>
<evidence type="ECO:0000259" key="6">
    <source>
        <dbReference type="PROSITE" id="PS50905"/>
    </source>
</evidence>
<sequence length="144" mass="16216">MDRDRQVLIDGLNEDLAYEYAAVIQYTHNAAAVSGLSRPVLKPFFESEAQDELGHASYLAEKIVALGGTPVVEPKEVKRMQDVREMIQHALDAEKATIARYTERISQAEKVGEIGLKIQLEDMIADETKHKEELERLLKDPRLG</sequence>
<dbReference type="GO" id="GO:0008199">
    <property type="term" value="F:ferric iron binding"/>
    <property type="evidence" value="ECO:0007669"/>
    <property type="project" value="InterPro"/>
</dbReference>
<keyword evidence="2" id="KW-0349">Heme</keyword>
<evidence type="ECO:0000256" key="4">
    <source>
        <dbReference type="ARBA" id="ARBA00023004"/>
    </source>
</evidence>
<feature type="coiled-coil region" evidence="5">
    <location>
        <begin position="91"/>
        <end position="140"/>
    </location>
</feature>
<evidence type="ECO:0000313" key="8">
    <source>
        <dbReference type="Proteomes" id="UP000677436"/>
    </source>
</evidence>
<dbReference type="GO" id="GO:0006826">
    <property type="term" value="P:iron ion transport"/>
    <property type="evidence" value="ECO:0007669"/>
    <property type="project" value="InterPro"/>
</dbReference>
<evidence type="ECO:0000256" key="2">
    <source>
        <dbReference type="ARBA" id="ARBA00022617"/>
    </source>
</evidence>
<dbReference type="Proteomes" id="UP000677436">
    <property type="component" value="Chromosome"/>
</dbReference>
<dbReference type="PANTHER" id="PTHR30295">
    <property type="entry name" value="BACTERIOFERRITIN"/>
    <property type="match status" value="1"/>
</dbReference>
<feature type="domain" description="Ferritin-like diiron" evidence="6">
    <location>
        <begin position="2"/>
        <end position="144"/>
    </location>
</feature>
<proteinExistence type="predicted"/>
<protein>
    <submittedName>
        <fullName evidence="7">Bacterioferritin</fullName>
    </submittedName>
</protein>
<evidence type="ECO:0000256" key="1">
    <source>
        <dbReference type="ARBA" id="ARBA00022434"/>
    </source>
</evidence>
<keyword evidence="4" id="KW-0408">Iron</keyword>
<accession>A0A8D5UCN7</accession>
<dbReference type="GO" id="GO:0006879">
    <property type="term" value="P:intracellular iron ion homeostasis"/>
    <property type="evidence" value="ECO:0007669"/>
    <property type="project" value="UniProtKB-KW"/>
</dbReference>
<dbReference type="EMBL" id="AP024601">
    <property type="protein sequence ID" value="BCU80675.1"/>
    <property type="molecule type" value="Genomic_DNA"/>
</dbReference>
<dbReference type="Gene3D" id="1.20.1260.10">
    <property type="match status" value="1"/>
</dbReference>
<dbReference type="InterPro" id="IPR009040">
    <property type="entry name" value="Ferritin-like_diiron"/>
</dbReference>
<dbReference type="GO" id="GO:0020037">
    <property type="term" value="F:heme binding"/>
    <property type="evidence" value="ECO:0007669"/>
    <property type="project" value="TreeGrafter"/>
</dbReference>
<dbReference type="SUPFAM" id="SSF47240">
    <property type="entry name" value="Ferritin-like"/>
    <property type="match status" value="1"/>
</dbReference>
<keyword evidence="8" id="KW-1185">Reference proteome</keyword>
<dbReference type="GO" id="GO:0005829">
    <property type="term" value="C:cytosol"/>
    <property type="evidence" value="ECO:0007669"/>
    <property type="project" value="TreeGrafter"/>
</dbReference>
<name>A0A8D5UCN7_9BACL</name>
<evidence type="ECO:0000256" key="3">
    <source>
        <dbReference type="ARBA" id="ARBA00022723"/>
    </source>
</evidence>